<evidence type="ECO:0000313" key="12">
    <source>
        <dbReference type="Proteomes" id="UP000292564"/>
    </source>
</evidence>
<evidence type="ECO:0000256" key="3">
    <source>
        <dbReference type="ARBA" id="ARBA00008900"/>
    </source>
</evidence>
<dbReference type="Pfam" id="PF01242">
    <property type="entry name" value="PTPS"/>
    <property type="match status" value="1"/>
</dbReference>
<dbReference type="EMBL" id="SHKY01000001">
    <property type="protein sequence ID" value="RZU50696.1"/>
    <property type="molecule type" value="Genomic_DNA"/>
</dbReference>
<sequence>MASIRQMFELATPVFFDAAHQLPDSVDLVSKKCARLHGHTYHALIRVEVIDNSRHGMTIDFKELKDAIGGRLDHRYVNEVFDDHYGANAKEATAENIALFIVELISGVLHTRQVPCTSITVALAEGYKGPDNTVYVTVRGNDGNDQV</sequence>
<dbReference type="EC" id="4.1.2.50" evidence="4"/>
<proteinExistence type="inferred from homology"/>
<keyword evidence="8" id="KW-0456">Lyase</keyword>
<dbReference type="OrthoDB" id="9804698at2"/>
<protein>
    <recommendedName>
        <fullName evidence="5">6-carboxy-5,6,7,8-tetrahydropterin synthase</fullName>
        <ecNumber evidence="4">4.1.2.50</ecNumber>
    </recommendedName>
    <alternativeName>
        <fullName evidence="9">Queuosine biosynthesis protein QueD</fullName>
    </alternativeName>
</protein>
<evidence type="ECO:0000256" key="5">
    <source>
        <dbReference type="ARBA" id="ARBA00018141"/>
    </source>
</evidence>
<dbReference type="InterPro" id="IPR038418">
    <property type="entry name" value="6-PTP_synth/QueD_sf"/>
</dbReference>
<keyword evidence="7" id="KW-0862">Zinc</keyword>
<dbReference type="PANTHER" id="PTHR12589">
    <property type="entry name" value="PYRUVOYL TETRAHYDROBIOPTERIN SYNTHASE"/>
    <property type="match status" value="1"/>
</dbReference>
<evidence type="ECO:0000256" key="8">
    <source>
        <dbReference type="ARBA" id="ARBA00023239"/>
    </source>
</evidence>
<evidence type="ECO:0000313" key="11">
    <source>
        <dbReference type="EMBL" id="RZU50696.1"/>
    </source>
</evidence>
<dbReference type="GO" id="GO:0046872">
    <property type="term" value="F:metal ion binding"/>
    <property type="evidence" value="ECO:0007669"/>
    <property type="project" value="UniProtKB-KW"/>
</dbReference>
<evidence type="ECO:0000256" key="6">
    <source>
        <dbReference type="ARBA" id="ARBA00022723"/>
    </source>
</evidence>
<name>A0A4V2G701_9ACTN</name>
<reference evidence="11 12" key="1">
    <citation type="submission" date="2019-02" db="EMBL/GenBank/DDBJ databases">
        <title>Sequencing the genomes of 1000 actinobacteria strains.</title>
        <authorList>
            <person name="Klenk H.-P."/>
        </authorList>
    </citation>
    <scope>NUCLEOTIDE SEQUENCE [LARGE SCALE GENOMIC DNA]</scope>
    <source>
        <strain evidence="11 12">DSM 45162</strain>
    </source>
</reference>
<dbReference type="PANTHER" id="PTHR12589:SF7">
    <property type="entry name" value="6-PYRUVOYL TETRAHYDROBIOPTERIN SYNTHASE"/>
    <property type="match status" value="1"/>
</dbReference>
<evidence type="ECO:0000256" key="9">
    <source>
        <dbReference type="ARBA" id="ARBA00031449"/>
    </source>
</evidence>
<evidence type="ECO:0000256" key="10">
    <source>
        <dbReference type="ARBA" id="ARBA00048807"/>
    </source>
</evidence>
<organism evidence="11 12">
    <name type="scientific">Krasilnikovia cinnamomea</name>
    <dbReference type="NCBI Taxonomy" id="349313"/>
    <lineage>
        <taxon>Bacteria</taxon>
        <taxon>Bacillati</taxon>
        <taxon>Actinomycetota</taxon>
        <taxon>Actinomycetes</taxon>
        <taxon>Micromonosporales</taxon>
        <taxon>Micromonosporaceae</taxon>
        <taxon>Krasilnikovia</taxon>
    </lineage>
</organism>
<comment type="caution">
    <text evidence="11">The sequence shown here is derived from an EMBL/GenBank/DDBJ whole genome shotgun (WGS) entry which is preliminary data.</text>
</comment>
<evidence type="ECO:0000256" key="2">
    <source>
        <dbReference type="ARBA" id="ARBA00005061"/>
    </source>
</evidence>
<gene>
    <name evidence="11" type="ORF">EV385_2475</name>
</gene>
<keyword evidence="6" id="KW-0479">Metal-binding</keyword>
<evidence type="ECO:0000256" key="4">
    <source>
        <dbReference type="ARBA" id="ARBA00012982"/>
    </source>
</evidence>
<comment type="cofactor">
    <cofactor evidence="1">
        <name>Zn(2+)</name>
        <dbReference type="ChEBI" id="CHEBI:29105"/>
    </cofactor>
</comment>
<comment type="pathway">
    <text evidence="2">Purine metabolism; 7-cyano-7-deazaguanine biosynthesis.</text>
</comment>
<dbReference type="RefSeq" id="WP_130509581.1">
    <property type="nucleotide sequence ID" value="NZ_SHKY01000001.1"/>
</dbReference>
<dbReference type="SUPFAM" id="SSF55620">
    <property type="entry name" value="Tetrahydrobiopterin biosynthesis enzymes-like"/>
    <property type="match status" value="1"/>
</dbReference>
<dbReference type="UniPathway" id="UPA00391"/>
<comment type="similarity">
    <text evidence="3">Belongs to the PTPS family. QueD subfamily.</text>
</comment>
<keyword evidence="12" id="KW-1185">Reference proteome</keyword>
<dbReference type="GO" id="GO:0070497">
    <property type="term" value="F:6-carboxytetrahydropterin synthase activity"/>
    <property type="evidence" value="ECO:0007669"/>
    <property type="project" value="UniProtKB-EC"/>
</dbReference>
<dbReference type="Proteomes" id="UP000292564">
    <property type="component" value="Unassembled WGS sequence"/>
</dbReference>
<evidence type="ECO:0000256" key="7">
    <source>
        <dbReference type="ARBA" id="ARBA00022833"/>
    </source>
</evidence>
<evidence type="ECO:0000256" key="1">
    <source>
        <dbReference type="ARBA" id="ARBA00001947"/>
    </source>
</evidence>
<dbReference type="InterPro" id="IPR007115">
    <property type="entry name" value="6-PTP_synth/QueD"/>
</dbReference>
<dbReference type="Gene3D" id="3.30.479.10">
    <property type="entry name" value="6-pyruvoyl tetrahydropterin synthase/QueD"/>
    <property type="match status" value="1"/>
</dbReference>
<comment type="catalytic activity">
    <reaction evidence="10">
        <text>7,8-dihydroneopterin 3'-triphosphate + H2O = 6-carboxy-5,6,7,8-tetrahydropterin + triphosphate + acetaldehyde + 2 H(+)</text>
        <dbReference type="Rhea" id="RHEA:27966"/>
        <dbReference type="ChEBI" id="CHEBI:15343"/>
        <dbReference type="ChEBI" id="CHEBI:15377"/>
        <dbReference type="ChEBI" id="CHEBI:15378"/>
        <dbReference type="ChEBI" id="CHEBI:18036"/>
        <dbReference type="ChEBI" id="CHEBI:58462"/>
        <dbReference type="ChEBI" id="CHEBI:61032"/>
        <dbReference type="EC" id="4.1.2.50"/>
    </reaction>
</comment>
<dbReference type="AlphaFoldDB" id="A0A4V2G701"/>
<accession>A0A4V2G701</accession>